<evidence type="ECO:0000313" key="1">
    <source>
        <dbReference type="EMBL" id="GAB1316424.1"/>
    </source>
</evidence>
<keyword evidence="2" id="KW-1185">Reference proteome</keyword>
<gene>
    <name evidence="1" type="ORF">MFIFM68171_06634</name>
</gene>
<evidence type="ECO:0000313" key="2">
    <source>
        <dbReference type="Proteomes" id="UP001628179"/>
    </source>
</evidence>
<proteinExistence type="predicted"/>
<dbReference type="RefSeq" id="XP_070918155.1">
    <property type="nucleotide sequence ID" value="XM_071062054.1"/>
</dbReference>
<sequence>MVPVTATNTDEAKPANSFSISQLMSKYPHERLFVHPLMWTARHISLLGCEFFHDGVITIAPLPSPQPEQPGIDVLPAPATRPLLLVVCRRTTMAHPPPVSQLVYVDPSDIARHRRIKLGPSLHGNIHRPPNVPGLSRFQKQLRRLTPHDPREDPYIAALLIALAQEQRLPDEGGGGNHNDMNLFSCATNAARSQLLLVTRPGDTTWLHIYTTKVSPEFLERIDWPFPPPPADARSRPWMSICRRRLAFKRYKTLPRRLTAVLRDAGLATEMVPEK</sequence>
<dbReference type="GeneID" id="98177377"/>
<protein>
    <submittedName>
        <fullName evidence="1">Uncharacterized protein</fullName>
    </submittedName>
</protein>
<dbReference type="EMBL" id="BAAFSV010000003">
    <property type="protein sequence ID" value="GAB1316424.1"/>
    <property type="molecule type" value="Genomic_DNA"/>
</dbReference>
<dbReference type="Proteomes" id="UP001628179">
    <property type="component" value="Unassembled WGS sequence"/>
</dbReference>
<comment type="caution">
    <text evidence="1">The sequence shown here is derived from an EMBL/GenBank/DDBJ whole genome shotgun (WGS) entry which is preliminary data.</text>
</comment>
<reference evidence="1 2" key="1">
    <citation type="submission" date="2024-09" db="EMBL/GenBank/DDBJ databases">
        <title>Itraconazole resistance in Madurella fahalii resulting from another homologue of gene encoding cytochrome P450 14-alpha sterol demethylase (CYP51).</title>
        <authorList>
            <person name="Yoshioka I."/>
            <person name="Fahal A.H."/>
            <person name="Kaneko S."/>
            <person name="Yaguchi T."/>
        </authorList>
    </citation>
    <scope>NUCLEOTIDE SEQUENCE [LARGE SCALE GENOMIC DNA]</scope>
    <source>
        <strain evidence="1 2">IFM 68171</strain>
    </source>
</reference>
<organism evidence="1 2">
    <name type="scientific">Madurella fahalii</name>
    <dbReference type="NCBI Taxonomy" id="1157608"/>
    <lineage>
        <taxon>Eukaryota</taxon>
        <taxon>Fungi</taxon>
        <taxon>Dikarya</taxon>
        <taxon>Ascomycota</taxon>
        <taxon>Pezizomycotina</taxon>
        <taxon>Sordariomycetes</taxon>
        <taxon>Sordariomycetidae</taxon>
        <taxon>Sordariales</taxon>
        <taxon>Sordariales incertae sedis</taxon>
        <taxon>Madurella</taxon>
    </lineage>
</organism>
<accession>A0ABQ0GFI1</accession>
<name>A0ABQ0GFI1_9PEZI</name>